<dbReference type="EMBL" id="JAMTCP010000002">
    <property type="protein sequence ID" value="MCP2256886.1"/>
    <property type="molecule type" value="Genomic_DNA"/>
</dbReference>
<evidence type="ECO:0000313" key="2">
    <source>
        <dbReference type="Proteomes" id="UP001205311"/>
    </source>
</evidence>
<dbReference type="RefSeq" id="WP_253667855.1">
    <property type="nucleotide sequence ID" value="NZ_JAMTCP010000002.1"/>
</dbReference>
<sequence>MTTTNTAPALLAGMAALARSVDGGDPDAEPVVLAERADVLVVRVGDVVVKAHRPDMDEAVLRDRLVLASHPGLRGVVLPPVRWGDADGWVARVEDRLVTAWPWGEPVHPEGPVPWEEAGRLLAALHSVLLSGLSEPVTAVPRCGAPARLARTVRELDRVDSSSAVTEIRRAHATLPSWVRAPDAADWRDHEGGPAGLVLAHGDWHLGQLVRRRDPHAAREGSGDGWLLIDTDDLGLGAPSWDLGRVAAWHAAGLLPSEVWERFLGAYRRAGGPAVPAVGDPWPAVDVAARVYVVQSAAVGVLRAGREGRGLDEVDQALVDTCRRIADLHASR</sequence>
<evidence type="ECO:0008006" key="3">
    <source>
        <dbReference type="Google" id="ProtNLM"/>
    </source>
</evidence>
<name>A0ABT1HMZ6_STRSD</name>
<reference evidence="1 2" key="1">
    <citation type="submission" date="2022-06" db="EMBL/GenBank/DDBJ databases">
        <title>Genomic Encyclopedia of Archaeal and Bacterial Type Strains, Phase II (KMG-II): from individual species to whole genera.</title>
        <authorList>
            <person name="Goeker M."/>
        </authorList>
    </citation>
    <scope>NUCLEOTIDE SEQUENCE [LARGE SCALE GENOMIC DNA]</scope>
    <source>
        <strain evidence="1 2">DSM 40477</strain>
    </source>
</reference>
<dbReference type="Proteomes" id="UP001205311">
    <property type="component" value="Unassembled WGS sequence"/>
</dbReference>
<dbReference type="Gene3D" id="3.90.1200.10">
    <property type="match status" value="1"/>
</dbReference>
<organism evidence="1 2">
    <name type="scientific">Streptoalloteichus tenebrarius (strain ATCC 17920 / DSM 40477 / JCM 4838 / CBS 697.72 / NBRC 16177 / NCIMB 11028 / NRRL B-12390 / A12253. 1 / ISP 5477)</name>
    <name type="common">Streptomyces tenebrarius</name>
    <dbReference type="NCBI Taxonomy" id="1933"/>
    <lineage>
        <taxon>Bacteria</taxon>
        <taxon>Bacillati</taxon>
        <taxon>Actinomycetota</taxon>
        <taxon>Actinomycetes</taxon>
        <taxon>Pseudonocardiales</taxon>
        <taxon>Pseudonocardiaceae</taxon>
        <taxon>Streptoalloteichus</taxon>
    </lineage>
</organism>
<gene>
    <name evidence="1" type="ORF">LX15_000569</name>
</gene>
<protein>
    <recommendedName>
        <fullName evidence="3">Aminoglycoside phosphotransferase</fullName>
    </recommendedName>
</protein>
<accession>A0ABT1HMZ6</accession>
<keyword evidence="2" id="KW-1185">Reference proteome</keyword>
<dbReference type="InterPro" id="IPR011009">
    <property type="entry name" value="Kinase-like_dom_sf"/>
</dbReference>
<dbReference type="SUPFAM" id="SSF56112">
    <property type="entry name" value="Protein kinase-like (PK-like)"/>
    <property type="match status" value="1"/>
</dbReference>
<comment type="caution">
    <text evidence="1">The sequence shown here is derived from an EMBL/GenBank/DDBJ whole genome shotgun (WGS) entry which is preliminary data.</text>
</comment>
<evidence type="ECO:0000313" key="1">
    <source>
        <dbReference type="EMBL" id="MCP2256886.1"/>
    </source>
</evidence>
<proteinExistence type="predicted"/>